<evidence type="ECO:0000256" key="2">
    <source>
        <dbReference type="ARBA" id="ARBA00010532"/>
    </source>
</evidence>
<evidence type="ECO:0000313" key="8">
    <source>
        <dbReference type="Proteomes" id="UP000023152"/>
    </source>
</evidence>
<reference evidence="7 8" key="1">
    <citation type="journal article" date="2013" name="Curr. Biol.">
        <title>The Genome of the Foraminiferan Reticulomyxa filosa.</title>
        <authorList>
            <person name="Glockner G."/>
            <person name="Hulsmann N."/>
            <person name="Schleicher M."/>
            <person name="Noegel A.A."/>
            <person name="Eichinger L."/>
            <person name="Gallinger C."/>
            <person name="Pawlowski J."/>
            <person name="Sierra R."/>
            <person name="Euteneuer U."/>
            <person name="Pillet L."/>
            <person name="Moustafa A."/>
            <person name="Platzer M."/>
            <person name="Groth M."/>
            <person name="Szafranski K."/>
            <person name="Schliwa M."/>
        </authorList>
    </citation>
    <scope>NUCLEOTIDE SEQUENCE [LARGE SCALE GENOMIC DNA]</scope>
</reference>
<dbReference type="InterPro" id="IPR002159">
    <property type="entry name" value="CD36_fam"/>
</dbReference>
<evidence type="ECO:0000313" key="7">
    <source>
        <dbReference type="EMBL" id="ETO22992.1"/>
    </source>
</evidence>
<comment type="similarity">
    <text evidence="2">Belongs to the CD36 family.</text>
</comment>
<keyword evidence="4" id="KW-1133">Transmembrane helix</keyword>
<organism evidence="7 8">
    <name type="scientific">Reticulomyxa filosa</name>
    <dbReference type="NCBI Taxonomy" id="46433"/>
    <lineage>
        <taxon>Eukaryota</taxon>
        <taxon>Sar</taxon>
        <taxon>Rhizaria</taxon>
        <taxon>Retaria</taxon>
        <taxon>Foraminifera</taxon>
        <taxon>Monothalamids</taxon>
        <taxon>Reticulomyxidae</taxon>
        <taxon>Reticulomyxa</taxon>
    </lineage>
</organism>
<dbReference type="Proteomes" id="UP000023152">
    <property type="component" value="Unassembled WGS sequence"/>
</dbReference>
<dbReference type="OrthoDB" id="10024078at2759"/>
<dbReference type="PANTHER" id="PTHR11923:SF51">
    <property type="entry name" value="LYSOSOME MEMBRANE PROTEIN 2"/>
    <property type="match status" value="1"/>
</dbReference>
<evidence type="ECO:0000256" key="6">
    <source>
        <dbReference type="ARBA" id="ARBA00023180"/>
    </source>
</evidence>
<dbReference type="EMBL" id="ASPP01010314">
    <property type="protein sequence ID" value="ETO22992.1"/>
    <property type="molecule type" value="Genomic_DNA"/>
</dbReference>
<comment type="subcellular location">
    <subcellularLocation>
        <location evidence="1">Membrane</location>
    </subcellularLocation>
</comment>
<dbReference type="AlphaFoldDB" id="X6NCE8"/>
<keyword evidence="5" id="KW-0472">Membrane</keyword>
<dbReference type="PANTHER" id="PTHR11923">
    <property type="entry name" value="SCAVENGER RECEPTOR CLASS B TYPE-1 SR-B1"/>
    <property type="match status" value="1"/>
</dbReference>
<name>X6NCE8_RETFI</name>
<keyword evidence="8" id="KW-1185">Reference proteome</keyword>
<keyword evidence="6" id="KW-0325">Glycoprotein</keyword>
<evidence type="ECO:0000256" key="4">
    <source>
        <dbReference type="ARBA" id="ARBA00022989"/>
    </source>
</evidence>
<evidence type="ECO:0000256" key="3">
    <source>
        <dbReference type="ARBA" id="ARBA00022692"/>
    </source>
</evidence>
<evidence type="ECO:0000256" key="5">
    <source>
        <dbReference type="ARBA" id="ARBA00023136"/>
    </source>
</evidence>
<dbReference type="GO" id="GO:0005737">
    <property type="term" value="C:cytoplasm"/>
    <property type="evidence" value="ECO:0007669"/>
    <property type="project" value="TreeGrafter"/>
</dbReference>
<dbReference type="Pfam" id="PF01130">
    <property type="entry name" value="CD36"/>
    <property type="match status" value="1"/>
</dbReference>
<accession>X6NCE8</accession>
<protein>
    <submittedName>
        <fullName evidence="7">Uncharacterized protein</fullName>
    </submittedName>
</protein>
<keyword evidence="3" id="KW-0812">Transmembrane</keyword>
<sequence>MQFWHRFSELLMLLVSIGFLVQLFFVHRVLVKLFIDGMKRQFIITKDMQVDDEETFDHWVVNNCSKYCGIEQFSYYIFNITNPVQVTDNGSFPRLQEIGPFVFFRTEVRRDPIFNNDSTVVNYTYHYRYIYSSEYSTTLYNLSDMVYVISPFWLYFTNQYRLTQSHVSLDYLQSLFSWDMYLYYNISQILFDAPYNLLPYMNKSFSLINTTECRVSEYTGRHSTALMRQLIQIYGQSSLNFWAEPEIIAGSRETKQFAWSNIWHATSLSVYSFDKSRVIDYIRQGTTQYEGVSVYKFIR</sequence>
<dbReference type="GO" id="GO:0016020">
    <property type="term" value="C:membrane"/>
    <property type="evidence" value="ECO:0007669"/>
    <property type="project" value="UniProtKB-SubCell"/>
</dbReference>
<dbReference type="GO" id="GO:0005044">
    <property type="term" value="F:scavenger receptor activity"/>
    <property type="evidence" value="ECO:0007669"/>
    <property type="project" value="TreeGrafter"/>
</dbReference>
<proteinExistence type="inferred from homology"/>
<comment type="caution">
    <text evidence="7">The sequence shown here is derived from an EMBL/GenBank/DDBJ whole genome shotgun (WGS) entry which is preliminary data.</text>
</comment>
<gene>
    <name evidence="7" type="ORF">RFI_14193</name>
</gene>
<evidence type="ECO:0000256" key="1">
    <source>
        <dbReference type="ARBA" id="ARBA00004370"/>
    </source>
</evidence>